<dbReference type="HOGENOM" id="CLU_596500_0_0_1"/>
<feature type="domain" description="PDZ" evidence="3">
    <location>
        <begin position="361"/>
        <end position="428"/>
    </location>
</feature>
<dbReference type="InterPro" id="IPR001478">
    <property type="entry name" value="PDZ"/>
</dbReference>
<dbReference type="OrthoDB" id="9937357at2759"/>
<dbReference type="InterPro" id="IPR041489">
    <property type="entry name" value="PDZ_6"/>
</dbReference>
<dbReference type="EMBL" id="JH993055">
    <property type="protein sequence ID" value="EKX37752.1"/>
    <property type="molecule type" value="Genomic_DNA"/>
</dbReference>
<dbReference type="PaxDb" id="55529-EKX37752"/>
<protein>
    <recommendedName>
        <fullName evidence="3">PDZ domain-containing protein</fullName>
    </recommendedName>
</protein>
<dbReference type="SMART" id="SM00228">
    <property type="entry name" value="PDZ"/>
    <property type="match status" value="1"/>
</dbReference>
<feature type="coiled-coil region" evidence="1">
    <location>
        <begin position="152"/>
        <end position="329"/>
    </location>
</feature>
<organism evidence="4">
    <name type="scientific">Guillardia theta (strain CCMP2712)</name>
    <name type="common">Cryptophyte</name>
    <dbReference type="NCBI Taxonomy" id="905079"/>
    <lineage>
        <taxon>Eukaryota</taxon>
        <taxon>Cryptophyceae</taxon>
        <taxon>Pyrenomonadales</taxon>
        <taxon>Geminigeraceae</taxon>
        <taxon>Guillardia</taxon>
    </lineage>
</organism>
<gene>
    <name evidence="4" type="ORF">GUITHDRAFT_116059</name>
</gene>
<dbReference type="Pfam" id="PF17820">
    <property type="entry name" value="PDZ_6"/>
    <property type="match status" value="1"/>
</dbReference>
<name>L1INV9_GUITC</name>
<reference evidence="4 6" key="1">
    <citation type="journal article" date="2012" name="Nature">
        <title>Algal genomes reveal evolutionary mosaicism and the fate of nucleomorphs.</title>
        <authorList>
            <consortium name="DOE Joint Genome Institute"/>
            <person name="Curtis B.A."/>
            <person name="Tanifuji G."/>
            <person name="Burki F."/>
            <person name="Gruber A."/>
            <person name="Irimia M."/>
            <person name="Maruyama S."/>
            <person name="Arias M.C."/>
            <person name="Ball S.G."/>
            <person name="Gile G.H."/>
            <person name="Hirakawa Y."/>
            <person name="Hopkins J.F."/>
            <person name="Kuo A."/>
            <person name="Rensing S.A."/>
            <person name="Schmutz J."/>
            <person name="Symeonidi A."/>
            <person name="Elias M."/>
            <person name="Eveleigh R.J."/>
            <person name="Herman E.K."/>
            <person name="Klute M.J."/>
            <person name="Nakayama T."/>
            <person name="Obornik M."/>
            <person name="Reyes-Prieto A."/>
            <person name="Armbrust E.V."/>
            <person name="Aves S.J."/>
            <person name="Beiko R.G."/>
            <person name="Coutinho P."/>
            <person name="Dacks J.B."/>
            <person name="Durnford D.G."/>
            <person name="Fast N.M."/>
            <person name="Green B.R."/>
            <person name="Grisdale C.J."/>
            <person name="Hempel F."/>
            <person name="Henrissat B."/>
            <person name="Hoppner M.P."/>
            <person name="Ishida K."/>
            <person name="Kim E."/>
            <person name="Koreny L."/>
            <person name="Kroth P.G."/>
            <person name="Liu Y."/>
            <person name="Malik S.B."/>
            <person name="Maier U.G."/>
            <person name="McRose D."/>
            <person name="Mock T."/>
            <person name="Neilson J.A."/>
            <person name="Onodera N.T."/>
            <person name="Poole A.M."/>
            <person name="Pritham E.J."/>
            <person name="Richards T.A."/>
            <person name="Rocap G."/>
            <person name="Roy S.W."/>
            <person name="Sarai C."/>
            <person name="Schaack S."/>
            <person name="Shirato S."/>
            <person name="Slamovits C.H."/>
            <person name="Spencer D.F."/>
            <person name="Suzuki S."/>
            <person name="Worden A.Z."/>
            <person name="Zauner S."/>
            <person name="Barry K."/>
            <person name="Bell C."/>
            <person name="Bharti A.K."/>
            <person name="Crow J.A."/>
            <person name="Grimwood J."/>
            <person name="Kramer R."/>
            <person name="Lindquist E."/>
            <person name="Lucas S."/>
            <person name="Salamov A."/>
            <person name="McFadden G.I."/>
            <person name="Lane C.E."/>
            <person name="Keeling P.J."/>
            <person name="Gray M.W."/>
            <person name="Grigoriev I.V."/>
            <person name="Archibald J.M."/>
        </authorList>
    </citation>
    <scope>NUCLEOTIDE SEQUENCE</scope>
    <source>
        <strain evidence="4 6">CCMP2712</strain>
    </source>
</reference>
<evidence type="ECO:0000259" key="3">
    <source>
        <dbReference type="PROSITE" id="PS50106"/>
    </source>
</evidence>
<evidence type="ECO:0000313" key="5">
    <source>
        <dbReference type="EnsemblProtists" id="EKX37752"/>
    </source>
</evidence>
<proteinExistence type="predicted"/>
<keyword evidence="6" id="KW-1185">Reference proteome</keyword>
<evidence type="ECO:0000256" key="2">
    <source>
        <dbReference type="SAM" id="MobiDB-lite"/>
    </source>
</evidence>
<dbReference type="Gene3D" id="2.30.42.10">
    <property type="match status" value="1"/>
</dbReference>
<sequence length="459" mass="52775">MNDGPTPQMSTWRPSEGADALHHSSSREQQTVYEPSGMEAMDRALRLVREEHIRWMLEAVQKREKATKMEGQLTEMEYAIQEISILKTEKSSLISELELALERMRDLEVALSGMNIDREDFARARVESKSLLEENMLLRRNVQELESYLEQVAVDQEAHVRLQKENERLESEMSFLQEKLRTFDQSQNGLFQAQEIVQALEAEIASLKEERTMWKERANYHIKEKVQNEGTAVKWKDKYDQERAKYERTSEEADQLRREREAWTEKISLLTADRAKLQQDVLRIRVESEESAMIASRLRNQNEILVSDLSKAQEELQLLLREYNELRKLHQDFAAKHSACTFRSATYTSRQISETSSPIASKSFVGVGILLGKQEKVNNRPAHMYVLKVIPGSPAAHSNQISMGDILLQIDDMPMDGMDIEDAFECLRGPEGTKEFLFRAGAGAGLTSMLRRYGQPNSS</sequence>
<dbReference type="GO" id="GO:0004175">
    <property type="term" value="F:endopeptidase activity"/>
    <property type="evidence" value="ECO:0007669"/>
    <property type="project" value="TreeGrafter"/>
</dbReference>
<evidence type="ECO:0000313" key="4">
    <source>
        <dbReference type="EMBL" id="EKX37752.1"/>
    </source>
</evidence>
<evidence type="ECO:0000313" key="6">
    <source>
        <dbReference type="Proteomes" id="UP000011087"/>
    </source>
</evidence>
<keyword evidence="1" id="KW-0175">Coiled coil</keyword>
<reference evidence="6" key="2">
    <citation type="submission" date="2012-11" db="EMBL/GenBank/DDBJ databases">
        <authorList>
            <person name="Kuo A."/>
            <person name="Curtis B.A."/>
            <person name="Tanifuji G."/>
            <person name="Burki F."/>
            <person name="Gruber A."/>
            <person name="Irimia M."/>
            <person name="Maruyama S."/>
            <person name="Arias M.C."/>
            <person name="Ball S.G."/>
            <person name="Gile G.H."/>
            <person name="Hirakawa Y."/>
            <person name="Hopkins J.F."/>
            <person name="Rensing S.A."/>
            <person name="Schmutz J."/>
            <person name="Symeonidi A."/>
            <person name="Elias M."/>
            <person name="Eveleigh R.J."/>
            <person name="Herman E.K."/>
            <person name="Klute M.J."/>
            <person name="Nakayama T."/>
            <person name="Obornik M."/>
            <person name="Reyes-Prieto A."/>
            <person name="Armbrust E.V."/>
            <person name="Aves S.J."/>
            <person name="Beiko R.G."/>
            <person name="Coutinho P."/>
            <person name="Dacks J.B."/>
            <person name="Durnford D.G."/>
            <person name="Fast N.M."/>
            <person name="Green B.R."/>
            <person name="Grisdale C."/>
            <person name="Hempe F."/>
            <person name="Henrissat B."/>
            <person name="Hoppner M.P."/>
            <person name="Ishida K.-I."/>
            <person name="Kim E."/>
            <person name="Koreny L."/>
            <person name="Kroth P.G."/>
            <person name="Liu Y."/>
            <person name="Malik S.-B."/>
            <person name="Maier U.G."/>
            <person name="McRose D."/>
            <person name="Mock T."/>
            <person name="Neilson J.A."/>
            <person name="Onodera N.T."/>
            <person name="Poole A.M."/>
            <person name="Pritham E.J."/>
            <person name="Richards T.A."/>
            <person name="Rocap G."/>
            <person name="Roy S.W."/>
            <person name="Sarai C."/>
            <person name="Schaack S."/>
            <person name="Shirato S."/>
            <person name="Slamovits C.H."/>
            <person name="Spencer D.F."/>
            <person name="Suzuki S."/>
            <person name="Worden A.Z."/>
            <person name="Zauner S."/>
            <person name="Barry K."/>
            <person name="Bell C."/>
            <person name="Bharti A.K."/>
            <person name="Crow J.A."/>
            <person name="Grimwood J."/>
            <person name="Kramer R."/>
            <person name="Lindquist E."/>
            <person name="Lucas S."/>
            <person name="Salamov A."/>
            <person name="McFadden G.I."/>
            <person name="Lane C.E."/>
            <person name="Keeling P.J."/>
            <person name="Gray M.W."/>
            <person name="Grigoriev I.V."/>
            <person name="Archibald J.M."/>
        </authorList>
    </citation>
    <scope>NUCLEOTIDE SEQUENCE</scope>
    <source>
        <strain evidence="6">CCMP2712</strain>
    </source>
</reference>
<dbReference type="RefSeq" id="XP_005824732.1">
    <property type="nucleotide sequence ID" value="XM_005824675.1"/>
</dbReference>
<feature type="region of interest" description="Disordered" evidence="2">
    <location>
        <begin position="1"/>
        <end position="36"/>
    </location>
</feature>
<dbReference type="InterPro" id="IPR036034">
    <property type="entry name" value="PDZ_sf"/>
</dbReference>
<dbReference type="AlphaFoldDB" id="L1INV9"/>
<dbReference type="GeneID" id="17294502"/>
<dbReference type="EnsemblProtists" id="EKX37752">
    <property type="protein sequence ID" value="EKX37752"/>
    <property type="gene ID" value="GUITHDRAFT_116059"/>
</dbReference>
<dbReference type="SUPFAM" id="SSF50156">
    <property type="entry name" value="PDZ domain-like"/>
    <property type="match status" value="1"/>
</dbReference>
<dbReference type="PROSITE" id="PS50106">
    <property type="entry name" value="PDZ"/>
    <property type="match status" value="1"/>
</dbReference>
<dbReference type="PANTHER" id="PTHR32060">
    <property type="entry name" value="TAIL-SPECIFIC PROTEASE"/>
    <property type="match status" value="1"/>
</dbReference>
<dbReference type="PANTHER" id="PTHR32060:SF22">
    <property type="entry name" value="CARBOXYL-TERMINAL-PROCESSING PEPTIDASE 3, CHLOROPLASTIC"/>
    <property type="match status" value="1"/>
</dbReference>
<reference evidence="5" key="3">
    <citation type="submission" date="2016-03" db="UniProtKB">
        <authorList>
            <consortium name="EnsemblProtists"/>
        </authorList>
    </citation>
    <scope>IDENTIFICATION</scope>
</reference>
<dbReference type="KEGG" id="gtt:GUITHDRAFT_116059"/>
<dbReference type="Proteomes" id="UP000011087">
    <property type="component" value="Unassembled WGS sequence"/>
</dbReference>
<evidence type="ECO:0000256" key="1">
    <source>
        <dbReference type="SAM" id="Coils"/>
    </source>
</evidence>
<dbReference type="STRING" id="905079.L1INV9"/>
<accession>L1INV9</accession>
<feature type="compositionally biased region" description="Polar residues" evidence="2">
    <location>
        <begin position="1"/>
        <end position="13"/>
    </location>
</feature>